<proteinExistence type="predicted"/>
<keyword evidence="2 5" id="KW-0808">Transferase</keyword>
<name>A0A679J3M9_VARPD</name>
<dbReference type="RefSeq" id="WP_339090929.1">
    <property type="nucleotide sequence ID" value="NZ_LR743507.1"/>
</dbReference>
<evidence type="ECO:0000256" key="2">
    <source>
        <dbReference type="ARBA" id="ARBA00022679"/>
    </source>
</evidence>
<dbReference type="EC" id="2.1.1.288" evidence="5"/>
<dbReference type="Pfam" id="PF13649">
    <property type="entry name" value="Methyltransf_25"/>
    <property type="match status" value="1"/>
</dbReference>
<dbReference type="EMBL" id="LR743507">
    <property type="protein sequence ID" value="CAA2105615.1"/>
    <property type="molecule type" value="Genomic_DNA"/>
</dbReference>
<keyword evidence="3" id="KW-0949">S-adenosyl-L-methionine</keyword>
<dbReference type="PANTHER" id="PTHR43464">
    <property type="entry name" value="METHYLTRANSFERASE"/>
    <property type="match status" value="1"/>
</dbReference>
<evidence type="ECO:0000256" key="3">
    <source>
        <dbReference type="ARBA" id="ARBA00022691"/>
    </source>
</evidence>
<evidence type="ECO:0000313" key="5">
    <source>
        <dbReference type="EMBL" id="CAA2105615.1"/>
    </source>
</evidence>
<gene>
    <name evidence="5" type="primary">dauC</name>
    <name evidence="5" type="ORF">VVAX_03342</name>
</gene>
<dbReference type="CDD" id="cd02440">
    <property type="entry name" value="AdoMet_MTases"/>
    <property type="match status" value="1"/>
</dbReference>
<dbReference type="PANTHER" id="PTHR43464:SF19">
    <property type="entry name" value="UBIQUINONE BIOSYNTHESIS O-METHYLTRANSFERASE, MITOCHONDRIAL"/>
    <property type="match status" value="1"/>
</dbReference>
<dbReference type="InterPro" id="IPR029063">
    <property type="entry name" value="SAM-dependent_MTases_sf"/>
</dbReference>
<dbReference type="Gene3D" id="3.40.50.150">
    <property type="entry name" value="Vaccinia Virus protein VP39"/>
    <property type="match status" value="1"/>
</dbReference>
<evidence type="ECO:0000256" key="1">
    <source>
        <dbReference type="ARBA" id="ARBA00022603"/>
    </source>
</evidence>
<accession>A0A679J3M9</accession>
<dbReference type="GO" id="GO:0008168">
    <property type="term" value="F:methyltransferase activity"/>
    <property type="evidence" value="ECO:0007669"/>
    <property type="project" value="UniProtKB-KW"/>
</dbReference>
<reference evidence="5" key="1">
    <citation type="submission" date="2019-12" db="EMBL/GenBank/DDBJ databases">
        <authorList>
            <person name="Cremers G."/>
        </authorList>
    </citation>
    <scope>NUCLEOTIDE SEQUENCE</scope>
    <source>
        <strain evidence="5">Vvax</strain>
    </source>
</reference>
<organism evidence="5">
    <name type="scientific">Variovorax paradoxus</name>
    <dbReference type="NCBI Taxonomy" id="34073"/>
    <lineage>
        <taxon>Bacteria</taxon>
        <taxon>Pseudomonadati</taxon>
        <taxon>Pseudomonadota</taxon>
        <taxon>Betaproteobacteria</taxon>
        <taxon>Burkholderiales</taxon>
        <taxon>Comamonadaceae</taxon>
        <taxon>Variovorax</taxon>
    </lineage>
</organism>
<protein>
    <submittedName>
        <fullName evidence="5">Aklanonic acid methyltransferase DauC</fullName>
        <ecNumber evidence="5">2.1.1.288</ecNumber>
    </submittedName>
</protein>
<feature type="domain" description="Methyltransferase" evidence="4">
    <location>
        <begin position="53"/>
        <end position="143"/>
    </location>
</feature>
<dbReference type="SUPFAM" id="SSF53335">
    <property type="entry name" value="S-adenosyl-L-methionine-dependent methyltransferases"/>
    <property type="match status" value="1"/>
</dbReference>
<keyword evidence="1 5" id="KW-0489">Methyltransferase</keyword>
<dbReference type="AlphaFoldDB" id="A0A679J3M9"/>
<dbReference type="InterPro" id="IPR041698">
    <property type="entry name" value="Methyltransf_25"/>
</dbReference>
<evidence type="ECO:0000259" key="4">
    <source>
        <dbReference type="Pfam" id="PF13649"/>
    </source>
</evidence>
<sequence>METTQPAGSEQARLWNGPSGHAWVDAQATLDHLFRPIEALLAETARTAGARRVLDVGCGTGATTLAVASALGGAGHCTGIDISQPMIATARERAARQGSQATFVCADARSHVFAPGSFDLLVSRFGVMFFDDPVGAFANLHRAAARDASVRFIAWRSAAENLFMTTAEHAAAPLLPKLQPRPAGGPGQFAFADAERVRSILKDSGWHDIAIEPIDVPCAMPEADLAGYLSRLGPVGGALREADAQTRAAVIDVVRAAFEPFVHGEEVRFVAACWSIGARAEGPAA</sequence>
<dbReference type="GO" id="GO:0032259">
    <property type="term" value="P:methylation"/>
    <property type="evidence" value="ECO:0007669"/>
    <property type="project" value="UniProtKB-KW"/>
</dbReference>